<dbReference type="InterPro" id="IPR049704">
    <property type="entry name" value="Aminotrans_3_PPA_site"/>
</dbReference>
<accession>A0A1H7V2W6</accession>
<dbReference type="Pfam" id="PF00202">
    <property type="entry name" value="Aminotran_3"/>
    <property type="match status" value="1"/>
</dbReference>
<dbReference type="Gene3D" id="3.40.640.10">
    <property type="entry name" value="Type I PLP-dependent aspartate aminotransferase-like (Major domain)"/>
    <property type="match status" value="1"/>
</dbReference>
<dbReference type="Gene3D" id="3.90.1150.10">
    <property type="entry name" value="Aspartate Aminotransferase, domain 1"/>
    <property type="match status" value="1"/>
</dbReference>
<evidence type="ECO:0000256" key="4">
    <source>
        <dbReference type="ARBA" id="ARBA00022898"/>
    </source>
</evidence>
<keyword evidence="3 6" id="KW-0808">Transferase</keyword>
<dbReference type="PIRSF" id="PIRSF000521">
    <property type="entry name" value="Transaminase_4ab_Lys_Orn"/>
    <property type="match status" value="1"/>
</dbReference>
<dbReference type="EMBL" id="FOAZ01000017">
    <property type="protein sequence ID" value="SEM03484.1"/>
    <property type="molecule type" value="Genomic_DNA"/>
</dbReference>
<dbReference type="PROSITE" id="PS00600">
    <property type="entry name" value="AA_TRANSFER_CLASS_3"/>
    <property type="match status" value="1"/>
</dbReference>
<dbReference type="InterPro" id="IPR005814">
    <property type="entry name" value="Aminotrans_3"/>
</dbReference>
<dbReference type="InterPro" id="IPR015421">
    <property type="entry name" value="PyrdxlP-dep_Trfase_major"/>
</dbReference>
<dbReference type="RefSeq" id="WP_042443298.1">
    <property type="nucleotide sequence ID" value="NZ_BBPN01000004.1"/>
</dbReference>
<dbReference type="PANTHER" id="PTHR43094">
    <property type="entry name" value="AMINOTRANSFERASE"/>
    <property type="match status" value="1"/>
</dbReference>
<organism evidence="6 7">
    <name type="scientific">Streptacidiphilus jiangxiensis</name>
    <dbReference type="NCBI Taxonomy" id="235985"/>
    <lineage>
        <taxon>Bacteria</taxon>
        <taxon>Bacillati</taxon>
        <taxon>Actinomycetota</taxon>
        <taxon>Actinomycetes</taxon>
        <taxon>Kitasatosporales</taxon>
        <taxon>Streptomycetaceae</taxon>
        <taxon>Streptacidiphilus</taxon>
    </lineage>
</organism>
<comment type="similarity">
    <text evidence="1 5">Belongs to the class-III pyridoxal-phosphate-dependent aminotransferase family.</text>
</comment>
<dbReference type="InterPro" id="IPR015424">
    <property type="entry name" value="PyrdxlP-dep_Trfase"/>
</dbReference>
<dbReference type="eggNOG" id="COG0161">
    <property type="taxonomic scope" value="Bacteria"/>
</dbReference>
<evidence type="ECO:0000256" key="3">
    <source>
        <dbReference type="ARBA" id="ARBA00022679"/>
    </source>
</evidence>
<evidence type="ECO:0000256" key="1">
    <source>
        <dbReference type="ARBA" id="ARBA00008954"/>
    </source>
</evidence>
<dbReference type="GO" id="GO:0030170">
    <property type="term" value="F:pyridoxal phosphate binding"/>
    <property type="evidence" value="ECO:0007669"/>
    <property type="project" value="InterPro"/>
</dbReference>
<name>A0A1H7V2W6_STRJI</name>
<dbReference type="SUPFAM" id="SSF53383">
    <property type="entry name" value="PLP-dependent transferases"/>
    <property type="match status" value="1"/>
</dbReference>
<gene>
    <name evidence="6" type="ORF">SAMN05414137_11740</name>
</gene>
<dbReference type="GO" id="GO:0008483">
    <property type="term" value="F:transaminase activity"/>
    <property type="evidence" value="ECO:0007669"/>
    <property type="project" value="UniProtKB-KW"/>
</dbReference>
<keyword evidence="2 6" id="KW-0032">Aminotransferase</keyword>
<keyword evidence="7" id="KW-1185">Reference proteome</keyword>
<dbReference type="Proteomes" id="UP000183015">
    <property type="component" value="Unassembled WGS sequence"/>
</dbReference>
<evidence type="ECO:0000256" key="5">
    <source>
        <dbReference type="RuleBase" id="RU003560"/>
    </source>
</evidence>
<reference evidence="7" key="1">
    <citation type="submission" date="2016-10" db="EMBL/GenBank/DDBJ databases">
        <authorList>
            <person name="Varghese N."/>
        </authorList>
    </citation>
    <scope>NUCLEOTIDE SEQUENCE [LARGE SCALE GENOMIC DNA]</scope>
    <source>
        <strain evidence="7">DSM 45096 / BCRC 16803 / CGMCC 4.1857 / CIP 109030 / JCM 12277 / KCTC 19219 / NBRC 100920 / 33214</strain>
    </source>
</reference>
<keyword evidence="4 5" id="KW-0663">Pyridoxal phosphate</keyword>
<dbReference type="FunFam" id="3.40.640.10:FF:000014">
    <property type="entry name" value="Adenosylmethionine-8-amino-7-oxononanoate aminotransferase, probable"/>
    <property type="match status" value="1"/>
</dbReference>
<sequence>MSRTSRTPMTPDQLRDADRARIIHPYLPGSVTERVVMTEGSGCRLTDIDGRSYLDATGGLWLAQIGHGREEVARAAYEQMAKLEYFTSFWEFSNDPAIELATKLTSIAPEGLNHVYFTSGGSEGNEAAIKMARYYHHRRGETNRTWILARNKAYHGIGYGGGSATGFPVYHEGFAPMMPHVSHLTPPWPYRSELYHGEDPCDFLIAELEQRIAEIGPGNIAAMIGEPIMGVGGMLVPPADYWPRVREVLDRHGILLILDEVVTAYGRVGTWFAAQYFDVRPDIIVTAKGITSGYIPLGALLVGDHVAEALLADHGFPMGYTYNGHPVAAAVALENLDIIEREGLLARATEIGGHLHRELEAQLGDLPVVGEIRSVGMMLAVELVADRATREPLPMLQPLLPDVIRRETGVIVRDCAHSLVLSPALIMTEAEAKEAVDAMRQVLERVRPNGELRG</sequence>
<evidence type="ECO:0000313" key="6">
    <source>
        <dbReference type="EMBL" id="SEM03484.1"/>
    </source>
</evidence>
<dbReference type="PANTHER" id="PTHR43094:SF1">
    <property type="entry name" value="AMINOTRANSFERASE CLASS-III"/>
    <property type="match status" value="1"/>
</dbReference>
<dbReference type="AlphaFoldDB" id="A0A1H7V2W6"/>
<protein>
    <submittedName>
        <fullName evidence="6">Putrescine aminotransferase</fullName>
    </submittedName>
</protein>
<dbReference type="InterPro" id="IPR015422">
    <property type="entry name" value="PyrdxlP-dep_Trfase_small"/>
</dbReference>
<dbReference type="STRING" id="235985.SAMN05414137_11740"/>
<evidence type="ECO:0000256" key="2">
    <source>
        <dbReference type="ARBA" id="ARBA00022576"/>
    </source>
</evidence>
<evidence type="ECO:0000313" key="7">
    <source>
        <dbReference type="Proteomes" id="UP000183015"/>
    </source>
</evidence>
<proteinExistence type="inferred from homology"/>
<dbReference type="CDD" id="cd00610">
    <property type="entry name" value="OAT_like"/>
    <property type="match status" value="1"/>
</dbReference>